<dbReference type="PANTHER" id="PTHR19338:SF73">
    <property type="entry name" value="DISEASE RESISTANCE PROTEIN RGA2-LIKE"/>
    <property type="match status" value="1"/>
</dbReference>
<evidence type="ECO:0000313" key="9">
    <source>
        <dbReference type="EMBL" id="KAL3506465.1"/>
    </source>
</evidence>
<dbReference type="InterPro" id="IPR038005">
    <property type="entry name" value="RX-like_CC"/>
</dbReference>
<dbReference type="GO" id="GO:0005524">
    <property type="term" value="F:ATP binding"/>
    <property type="evidence" value="ECO:0007669"/>
    <property type="project" value="UniProtKB-KW"/>
</dbReference>
<evidence type="ECO:0000256" key="5">
    <source>
        <dbReference type="ARBA" id="ARBA00022821"/>
    </source>
</evidence>
<evidence type="ECO:0000259" key="7">
    <source>
        <dbReference type="Pfam" id="PF00931"/>
    </source>
</evidence>
<evidence type="ECO:0000256" key="3">
    <source>
        <dbReference type="ARBA" id="ARBA00022737"/>
    </source>
</evidence>
<keyword evidence="6" id="KW-0067">ATP-binding</keyword>
<keyword evidence="5" id="KW-0611">Plant defense</keyword>
<evidence type="ECO:0000256" key="1">
    <source>
        <dbReference type="ARBA" id="ARBA00008894"/>
    </source>
</evidence>
<reference evidence="9 10" key="1">
    <citation type="submission" date="2024-11" db="EMBL/GenBank/DDBJ databases">
        <title>A near-complete genome assembly of Cinchona calisaya.</title>
        <authorList>
            <person name="Lian D.C."/>
            <person name="Zhao X.W."/>
            <person name="Wei L."/>
        </authorList>
    </citation>
    <scope>NUCLEOTIDE SEQUENCE [LARGE SCALE GENOMIC DNA]</scope>
    <source>
        <tissue evidence="9">Nenye</tissue>
    </source>
</reference>
<comment type="caution">
    <text evidence="9">The sequence shown here is derived from an EMBL/GenBank/DDBJ whole genome shotgun (WGS) entry which is preliminary data.</text>
</comment>
<dbReference type="EMBL" id="JBJUIK010000013">
    <property type="protein sequence ID" value="KAL3506465.1"/>
    <property type="molecule type" value="Genomic_DNA"/>
</dbReference>
<organism evidence="9 10">
    <name type="scientific">Cinchona calisaya</name>
    <dbReference type="NCBI Taxonomy" id="153742"/>
    <lineage>
        <taxon>Eukaryota</taxon>
        <taxon>Viridiplantae</taxon>
        <taxon>Streptophyta</taxon>
        <taxon>Embryophyta</taxon>
        <taxon>Tracheophyta</taxon>
        <taxon>Spermatophyta</taxon>
        <taxon>Magnoliopsida</taxon>
        <taxon>eudicotyledons</taxon>
        <taxon>Gunneridae</taxon>
        <taxon>Pentapetalae</taxon>
        <taxon>asterids</taxon>
        <taxon>lamiids</taxon>
        <taxon>Gentianales</taxon>
        <taxon>Rubiaceae</taxon>
        <taxon>Cinchonoideae</taxon>
        <taxon>Cinchoneae</taxon>
        <taxon>Cinchona</taxon>
    </lineage>
</organism>
<evidence type="ECO:0000259" key="8">
    <source>
        <dbReference type="Pfam" id="PF18052"/>
    </source>
</evidence>
<dbReference type="CDD" id="cd14798">
    <property type="entry name" value="RX-CC_like"/>
    <property type="match status" value="1"/>
</dbReference>
<proteinExistence type="inferred from homology"/>
<protein>
    <recommendedName>
        <fullName evidence="11">NB-ARC domain-containing protein</fullName>
    </recommendedName>
</protein>
<dbReference type="SUPFAM" id="SSF52540">
    <property type="entry name" value="P-loop containing nucleoside triphosphate hydrolases"/>
    <property type="match status" value="1"/>
</dbReference>
<dbReference type="AlphaFoldDB" id="A0ABD2YGF3"/>
<dbReference type="GO" id="GO:0006952">
    <property type="term" value="P:defense response"/>
    <property type="evidence" value="ECO:0007669"/>
    <property type="project" value="UniProtKB-KW"/>
</dbReference>
<comment type="similarity">
    <text evidence="1">Belongs to the disease resistance NB-LRR family.</text>
</comment>
<evidence type="ECO:0000256" key="4">
    <source>
        <dbReference type="ARBA" id="ARBA00022741"/>
    </source>
</evidence>
<evidence type="ECO:0008006" key="11">
    <source>
        <dbReference type="Google" id="ProtNLM"/>
    </source>
</evidence>
<dbReference type="Gene3D" id="1.20.5.4130">
    <property type="match status" value="1"/>
</dbReference>
<feature type="domain" description="Disease resistance N-terminal" evidence="8">
    <location>
        <begin position="601"/>
        <end position="683"/>
    </location>
</feature>
<keyword evidence="10" id="KW-1185">Reference proteome</keyword>
<dbReference type="InterPro" id="IPR027417">
    <property type="entry name" value="P-loop_NTPase"/>
</dbReference>
<keyword evidence="4" id="KW-0547">Nucleotide-binding</keyword>
<keyword evidence="3" id="KW-0677">Repeat</keyword>
<name>A0ABD2YGF3_9GENT</name>
<dbReference type="Proteomes" id="UP001630127">
    <property type="component" value="Unassembled WGS sequence"/>
</dbReference>
<dbReference type="Pfam" id="PF18052">
    <property type="entry name" value="Rx_N"/>
    <property type="match status" value="1"/>
</dbReference>
<dbReference type="InterPro" id="IPR041118">
    <property type="entry name" value="Rx_N"/>
</dbReference>
<dbReference type="Gene3D" id="3.40.50.300">
    <property type="entry name" value="P-loop containing nucleotide triphosphate hydrolases"/>
    <property type="match status" value="1"/>
</dbReference>
<keyword evidence="2" id="KW-0433">Leucine-rich repeat</keyword>
<feature type="domain" description="NB-ARC" evidence="7">
    <location>
        <begin position="749"/>
        <end position="802"/>
    </location>
</feature>
<dbReference type="PANTHER" id="PTHR19338">
    <property type="entry name" value="TRANSLOCASE OF INNER MITOCHONDRIAL MEMBRANE 13 HOMOLOG"/>
    <property type="match status" value="1"/>
</dbReference>
<sequence length="810" mass="93306">MAAATSFDCIESALGELRKHYYKRMGCYGYLDDYFFNSVNKIRTDWELLKMLWEFLGMKKKKKEMFVGLKNDFSGAEYLVSIIEITAGEFVRDYWVSLGDEIKKKDYSAEELVKVALDSRRRSEVFIAREIREAVVQLGCCEEDLIVTKVQASDDYFWTSFAGSVMSNLRSIGWCGFRDDDDADLRLVLHVSTINKEIKLLCDYIMSFPGQKLDILESAPVDVDAFLNHVASVIVRAAIQCSSYWFLHMTDANLSMQRNKCLITKLLEDLQIEIDPTKNPKFMDLHLKFLIIFNRIAIILRPNPTRYGIDSIRCFCSFVLTNEDIKNEVESLLTLFIDNQIKEQERGEDSSSDVRSSFAEISALLVEVRRQGATPNPRIPELLVKICLANTELFLKGQLHCRNDITAILSNRRELRGILLNMKIFSKDLPKEKIEYGKQSLVLIEQVTMEVASLCQPSDGKKDTVKSSILRFLLKIVIFKAESFLMELLLSNAATFVEYEKVQIEFLLEQLKLLNLIFINQIMEGREGLENLFVPIVTFARRVTYFSYSFLHLEIPTDMIRKMTVSFFKLLDDANHIRLKLKEIGPQLLLPDFPRTYKLGFVDFLVRNLGGLLKYDPGSIAPVKLQIEEIRLHLKSLRSFLMKVSESDIEHLELKDLGNHIIDVAYKVEFVVDSIETGAQWQHFFWFYDLLMELRLVDKQTFQIQTTAGDDEVQNISQVSCDVISRGRTPEIDEIMVEPRNDEEQGTLDQLTRGSPQRDIVSIVGMPGIGKTTLARKVYNNQNVISHFHRRAWCTVANAYEKEGDRYLNL</sequence>
<gene>
    <name evidence="9" type="ORF">ACH5RR_031847</name>
</gene>
<evidence type="ECO:0000256" key="2">
    <source>
        <dbReference type="ARBA" id="ARBA00022614"/>
    </source>
</evidence>
<evidence type="ECO:0000256" key="6">
    <source>
        <dbReference type="ARBA" id="ARBA00022840"/>
    </source>
</evidence>
<dbReference type="Pfam" id="PF00931">
    <property type="entry name" value="NB-ARC"/>
    <property type="match status" value="1"/>
</dbReference>
<dbReference type="InterPro" id="IPR002182">
    <property type="entry name" value="NB-ARC"/>
</dbReference>
<accession>A0ABD2YGF3</accession>
<evidence type="ECO:0000313" key="10">
    <source>
        <dbReference type="Proteomes" id="UP001630127"/>
    </source>
</evidence>